<dbReference type="KEGG" id="mbe:MBM_01492"/>
<dbReference type="OrthoDB" id="270009at2759"/>
<dbReference type="GO" id="GO:0016791">
    <property type="term" value="F:phosphatase activity"/>
    <property type="evidence" value="ECO:0007669"/>
    <property type="project" value="TreeGrafter"/>
</dbReference>
<reference evidence="2 3" key="1">
    <citation type="journal article" date="2012" name="BMC Genomics">
        <title>Sequencing the genome of Marssonina brunnea reveals fungus-poplar co-evolution.</title>
        <authorList>
            <person name="Zhu S."/>
            <person name="Cao Y.-Z."/>
            <person name="Jiang C."/>
            <person name="Tan B.-Y."/>
            <person name="Wang Z."/>
            <person name="Feng S."/>
            <person name="Zhang L."/>
            <person name="Su X.-H."/>
            <person name="Brejova B."/>
            <person name="Vinar T."/>
            <person name="Xu M."/>
            <person name="Wang M.-X."/>
            <person name="Zhang S.-G."/>
            <person name="Huang M.-R."/>
            <person name="Wu R."/>
            <person name="Zhou Y."/>
        </authorList>
    </citation>
    <scope>NUCLEOTIDE SEQUENCE [LARGE SCALE GENOMIC DNA]</scope>
    <source>
        <strain evidence="2 3">MB_m1</strain>
    </source>
</reference>
<dbReference type="STRING" id="1072389.K1WT37"/>
<protein>
    <submittedName>
        <fullName evidence="2">Cat eye syndrome critical region protein 5</fullName>
    </submittedName>
</protein>
<accession>K1WT37</accession>
<feature type="region of interest" description="Disordered" evidence="1">
    <location>
        <begin position="385"/>
        <end position="421"/>
    </location>
</feature>
<dbReference type="InterPro" id="IPR036412">
    <property type="entry name" value="HAD-like_sf"/>
</dbReference>
<dbReference type="Gene3D" id="3.40.50.1000">
    <property type="entry name" value="HAD superfamily/HAD-like"/>
    <property type="match status" value="2"/>
</dbReference>
<dbReference type="NCBIfam" id="TIGR01460">
    <property type="entry name" value="HAD-SF-IIA"/>
    <property type="match status" value="1"/>
</dbReference>
<dbReference type="InterPro" id="IPR023214">
    <property type="entry name" value="HAD_sf"/>
</dbReference>
<name>K1WT37_MARBU</name>
<dbReference type="PANTHER" id="PTHR19288">
    <property type="entry name" value="4-NITROPHENYLPHOSPHATASE-RELATED"/>
    <property type="match status" value="1"/>
</dbReference>
<evidence type="ECO:0000313" key="3">
    <source>
        <dbReference type="Proteomes" id="UP000006753"/>
    </source>
</evidence>
<dbReference type="NCBIfam" id="TIGR01456">
    <property type="entry name" value="CECR5"/>
    <property type="match status" value="1"/>
</dbReference>
<dbReference type="Proteomes" id="UP000006753">
    <property type="component" value="Unassembled WGS sequence"/>
</dbReference>
<dbReference type="OMA" id="WPFHDLT"/>
<feature type="compositionally biased region" description="Low complexity" evidence="1">
    <location>
        <begin position="1"/>
        <end position="18"/>
    </location>
</feature>
<dbReference type="EMBL" id="JH921429">
    <property type="protein sequence ID" value="EKD20810.1"/>
    <property type="molecule type" value="Genomic_DNA"/>
</dbReference>
<dbReference type="Pfam" id="PF13242">
    <property type="entry name" value="Hydrolase_like"/>
    <property type="match status" value="1"/>
</dbReference>
<evidence type="ECO:0000313" key="2">
    <source>
        <dbReference type="EMBL" id="EKD20810.1"/>
    </source>
</evidence>
<dbReference type="FunCoup" id="K1WT37">
    <property type="interactions" value="239"/>
</dbReference>
<feature type="region of interest" description="Disordered" evidence="1">
    <location>
        <begin position="1"/>
        <end position="28"/>
    </location>
</feature>
<proteinExistence type="predicted"/>
<dbReference type="GO" id="GO:0005737">
    <property type="term" value="C:cytoplasm"/>
    <property type="evidence" value="ECO:0007669"/>
    <property type="project" value="TreeGrafter"/>
</dbReference>
<dbReference type="InParanoid" id="K1WT37"/>
<organism evidence="2 3">
    <name type="scientific">Marssonina brunnea f. sp. multigermtubi (strain MB_m1)</name>
    <name type="common">Marssonina leaf spot fungus</name>
    <dbReference type="NCBI Taxonomy" id="1072389"/>
    <lineage>
        <taxon>Eukaryota</taxon>
        <taxon>Fungi</taxon>
        <taxon>Dikarya</taxon>
        <taxon>Ascomycota</taxon>
        <taxon>Pezizomycotina</taxon>
        <taxon>Leotiomycetes</taxon>
        <taxon>Helotiales</taxon>
        <taxon>Drepanopezizaceae</taxon>
        <taxon>Drepanopeziza</taxon>
    </lineage>
</organism>
<dbReference type="InterPro" id="IPR006353">
    <property type="entry name" value="HAD-SF_hydro_IIA_CECR5"/>
</dbReference>
<dbReference type="PANTHER" id="PTHR19288:SF93">
    <property type="entry name" value="FI11325P-RELATED"/>
    <property type="match status" value="1"/>
</dbReference>
<evidence type="ECO:0000256" key="1">
    <source>
        <dbReference type="SAM" id="MobiDB-lite"/>
    </source>
</evidence>
<dbReference type="eggNOG" id="KOG1618">
    <property type="taxonomic scope" value="Eukaryota"/>
</dbReference>
<feature type="compositionally biased region" description="Polar residues" evidence="1">
    <location>
        <begin position="19"/>
        <end position="28"/>
    </location>
</feature>
<sequence length="421" mass="46055">MSSISLNSLSGTSSGYSTPASSVPTKSTRASSVADSTIAFVFDIDGVLVRSKEALPGATESLQLLQQRNIPFIFLTNGGGSTEKDHVAVLAKRLNIPSLHERQFVQSHSPFHELVPELTNKNILVLGGTGSSIRDVAAAYGFKQVVTSADLIKTFGEHVYPFLEMEKDHHEEHGREIESRFRMPDGRVQISAILVWSSPRSWGLDYQVVMDLLLSEKGIFGTVSSKNGDASLHNRGYLQDGQPMVYFSNPDQNWATAYHLPRVAQGSWRLGLQGIWDAHTGNADISSVIRSFGKPSKATYIYGEQVLQKWNREINGEDAPVISTVYMVGDNPASDIAGANAFESGYGSDWKSILVESGVHVAGTKPAYLPDHTVGTVKEAVDLVRKPRASRHDDQPESSKDLEKRMSANPLNQALWVESKS</sequence>
<dbReference type="HOGENOM" id="CLU_030880_1_0_1"/>
<dbReference type="SUPFAM" id="SSF56784">
    <property type="entry name" value="HAD-like"/>
    <property type="match status" value="1"/>
</dbReference>
<dbReference type="Pfam" id="PF13344">
    <property type="entry name" value="Hydrolase_6"/>
    <property type="match status" value="1"/>
</dbReference>
<dbReference type="InterPro" id="IPR006357">
    <property type="entry name" value="HAD-SF_hydro_IIA"/>
</dbReference>
<keyword evidence="3" id="KW-1185">Reference proteome</keyword>
<gene>
    <name evidence="2" type="ORF">MBM_01492</name>
</gene>
<feature type="compositionally biased region" description="Basic and acidic residues" evidence="1">
    <location>
        <begin position="385"/>
        <end position="406"/>
    </location>
</feature>
<dbReference type="AlphaFoldDB" id="K1WT37"/>